<dbReference type="InterPro" id="IPR013750">
    <property type="entry name" value="GHMP_kinase_C_dom"/>
</dbReference>
<evidence type="ECO:0000256" key="10">
    <source>
        <dbReference type="ARBA" id="ARBA00022840"/>
    </source>
</evidence>
<dbReference type="Pfam" id="PF00288">
    <property type="entry name" value="GHMP_kinases_N"/>
    <property type="match status" value="1"/>
</dbReference>
<evidence type="ECO:0000256" key="3">
    <source>
        <dbReference type="ARBA" id="ARBA00012078"/>
    </source>
</evidence>
<dbReference type="HAMAP" id="MF_00384">
    <property type="entry name" value="Homoser_kinase"/>
    <property type="match status" value="1"/>
</dbReference>
<comment type="pathway">
    <text evidence="1 12">Amino-acid biosynthesis; L-threonine biosynthesis; L-threonine from L-aspartate: step 4/5.</text>
</comment>
<evidence type="ECO:0000256" key="8">
    <source>
        <dbReference type="ARBA" id="ARBA00022741"/>
    </source>
</evidence>
<evidence type="ECO:0000313" key="16">
    <source>
        <dbReference type="Proteomes" id="UP001319200"/>
    </source>
</evidence>
<dbReference type="PANTHER" id="PTHR20861:SF1">
    <property type="entry name" value="HOMOSERINE KINASE"/>
    <property type="match status" value="1"/>
</dbReference>
<keyword evidence="16" id="KW-1185">Reference proteome</keyword>
<evidence type="ECO:0000259" key="13">
    <source>
        <dbReference type="Pfam" id="PF00288"/>
    </source>
</evidence>
<evidence type="ECO:0000256" key="7">
    <source>
        <dbReference type="ARBA" id="ARBA00022697"/>
    </source>
</evidence>
<feature type="domain" description="GHMP kinase N-terminal" evidence="13">
    <location>
        <begin position="65"/>
        <end position="150"/>
    </location>
</feature>
<comment type="subcellular location">
    <subcellularLocation>
        <location evidence="12">Cytoplasm</location>
    </subcellularLocation>
</comment>
<dbReference type="InterPro" id="IPR006204">
    <property type="entry name" value="GHMP_kinase_N_dom"/>
</dbReference>
<dbReference type="InterPro" id="IPR020568">
    <property type="entry name" value="Ribosomal_Su5_D2-typ_SF"/>
</dbReference>
<organism evidence="15 16">
    <name type="scientific">Chryseosolibacter histidini</name>
    <dbReference type="NCBI Taxonomy" id="2782349"/>
    <lineage>
        <taxon>Bacteria</taxon>
        <taxon>Pseudomonadati</taxon>
        <taxon>Bacteroidota</taxon>
        <taxon>Cytophagia</taxon>
        <taxon>Cytophagales</taxon>
        <taxon>Chryseotaleaceae</taxon>
        <taxon>Chryseosolibacter</taxon>
    </lineage>
</organism>
<keyword evidence="9 12" id="KW-0418">Kinase</keyword>
<gene>
    <name evidence="12" type="primary">thrB</name>
    <name evidence="15" type="ORF">KK083_02605</name>
</gene>
<evidence type="ECO:0000259" key="14">
    <source>
        <dbReference type="Pfam" id="PF08544"/>
    </source>
</evidence>
<feature type="binding site" evidence="12">
    <location>
        <begin position="91"/>
        <end position="101"/>
    </location>
    <ligand>
        <name>ATP</name>
        <dbReference type="ChEBI" id="CHEBI:30616"/>
    </ligand>
</feature>
<name>A0AAP2GH74_9BACT</name>
<dbReference type="GO" id="GO:0005524">
    <property type="term" value="F:ATP binding"/>
    <property type="evidence" value="ECO:0007669"/>
    <property type="project" value="UniProtKB-UniRule"/>
</dbReference>
<proteinExistence type="inferred from homology"/>
<reference evidence="15 16" key="1">
    <citation type="submission" date="2021-05" db="EMBL/GenBank/DDBJ databases">
        <title>A Polyphasic approach of four new species of the genus Ohtaekwangia: Ohtaekwangia histidinii sp. nov., Ohtaekwangia cretensis sp. nov., Ohtaekwangia indiensis sp. nov., Ohtaekwangia reichenbachii sp. nov. from diverse environment.</title>
        <authorList>
            <person name="Octaviana S."/>
        </authorList>
    </citation>
    <scope>NUCLEOTIDE SEQUENCE [LARGE SCALE GENOMIC DNA]</scope>
    <source>
        <strain evidence="15 16">PWU4</strain>
    </source>
</reference>
<dbReference type="InterPro" id="IPR036554">
    <property type="entry name" value="GHMP_kinase_C_sf"/>
</dbReference>
<dbReference type="RefSeq" id="WP_254160417.1">
    <property type="nucleotide sequence ID" value="NZ_JAHESF010000002.1"/>
</dbReference>
<dbReference type="Gene3D" id="3.30.230.10">
    <property type="match status" value="1"/>
</dbReference>
<keyword evidence="5 12" id="KW-0028">Amino-acid biosynthesis</keyword>
<dbReference type="InterPro" id="IPR006203">
    <property type="entry name" value="GHMP_knse_ATP-bd_CS"/>
</dbReference>
<evidence type="ECO:0000256" key="9">
    <source>
        <dbReference type="ARBA" id="ARBA00022777"/>
    </source>
</evidence>
<keyword evidence="12" id="KW-0963">Cytoplasm</keyword>
<dbReference type="PROSITE" id="PS00627">
    <property type="entry name" value="GHMP_KINASES_ATP"/>
    <property type="match status" value="1"/>
</dbReference>
<dbReference type="AlphaFoldDB" id="A0AAP2GH74"/>
<dbReference type="InterPro" id="IPR014721">
    <property type="entry name" value="Ribsml_uS5_D2-typ_fold_subgr"/>
</dbReference>
<dbReference type="Proteomes" id="UP001319200">
    <property type="component" value="Unassembled WGS sequence"/>
</dbReference>
<evidence type="ECO:0000313" key="15">
    <source>
        <dbReference type="EMBL" id="MBT1695751.1"/>
    </source>
</evidence>
<evidence type="ECO:0000256" key="12">
    <source>
        <dbReference type="HAMAP-Rule" id="MF_00384"/>
    </source>
</evidence>
<evidence type="ECO:0000256" key="4">
    <source>
        <dbReference type="ARBA" id="ARBA00017858"/>
    </source>
</evidence>
<comment type="catalytic activity">
    <reaction evidence="11 12">
        <text>L-homoserine + ATP = O-phospho-L-homoserine + ADP + H(+)</text>
        <dbReference type="Rhea" id="RHEA:13985"/>
        <dbReference type="ChEBI" id="CHEBI:15378"/>
        <dbReference type="ChEBI" id="CHEBI:30616"/>
        <dbReference type="ChEBI" id="CHEBI:57476"/>
        <dbReference type="ChEBI" id="CHEBI:57590"/>
        <dbReference type="ChEBI" id="CHEBI:456216"/>
        <dbReference type="EC" id="2.7.1.39"/>
    </reaction>
</comment>
<dbReference type="InterPro" id="IPR000870">
    <property type="entry name" value="Homoserine_kinase"/>
</dbReference>
<evidence type="ECO:0000256" key="5">
    <source>
        <dbReference type="ARBA" id="ARBA00022605"/>
    </source>
</evidence>
<evidence type="ECO:0000256" key="6">
    <source>
        <dbReference type="ARBA" id="ARBA00022679"/>
    </source>
</evidence>
<dbReference type="GO" id="GO:0009088">
    <property type="term" value="P:threonine biosynthetic process"/>
    <property type="evidence" value="ECO:0007669"/>
    <property type="project" value="UniProtKB-UniRule"/>
</dbReference>
<dbReference type="EMBL" id="JAHESF010000002">
    <property type="protein sequence ID" value="MBT1695751.1"/>
    <property type="molecule type" value="Genomic_DNA"/>
</dbReference>
<comment type="caution">
    <text evidence="15">The sequence shown here is derived from an EMBL/GenBank/DDBJ whole genome shotgun (WGS) entry which is preliminary data.</text>
</comment>
<dbReference type="SUPFAM" id="SSF55060">
    <property type="entry name" value="GHMP Kinase, C-terminal domain"/>
    <property type="match status" value="1"/>
</dbReference>
<dbReference type="GO" id="GO:0004413">
    <property type="term" value="F:homoserine kinase activity"/>
    <property type="evidence" value="ECO:0007669"/>
    <property type="project" value="UniProtKB-UniRule"/>
</dbReference>
<dbReference type="PRINTS" id="PR00958">
    <property type="entry name" value="HOMSERKINASE"/>
</dbReference>
<evidence type="ECO:0000256" key="11">
    <source>
        <dbReference type="ARBA" id="ARBA00049375"/>
    </source>
</evidence>
<dbReference type="NCBIfam" id="TIGR00191">
    <property type="entry name" value="thrB"/>
    <property type="match status" value="1"/>
</dbReference>
<dbReference type="NCBIfam" id="NF002288">
    <property type="entry name" value="PRK01212.1-4"/>
    <property type="match status" value="1"/>
</dbReference>
<accession>A0AAP2GH74</accession>
<dbReference type="SUPFAM" id="SSF54211">
    <property type="entry name" value="Ribosomal protein S5 domain 2-like"/>
    <property type="match status" value="1"/>
</dbReference>
<dbReference type="EC" id="2.7.1.39" evidence="3 12"/>
<dbReference type="GO" id="GO:0005737">
    <property type="term" value="C:cytoplasm"/>
    <property type="evidence" value="ECO:0007669"/>
    <property type="project" value="UniProtKB-SubCell"/>
</dbReference>
<dbReference type="PIRSF" id="PIRSF000676">
    <property type="entry name" value="Homoser_kin"/>
    <property type="match status" value="1"/>
</dbReference>
<dbReference type="Pfam" id="PF08544">
    <property type="entry name" value="GHMP_kinases_C"/>
    <property type="match status" value="1"/>
</dbReference>
<keyword evidence="8 12" id="KW-0547">Nucleotide-binding</keyword>
<keyword evidence="6 12" id="KW-0808">Transferase</keyword>
<evidence type="ECO:0000256" key="2">
    <source>
        <dbReference type="ARBA" id="ARBA00007370"/>
    </source>
</evidence>
<keyword evidence="7 12" id="KW-0791">Threonine biosynthesis</keyword>
<comment type="similarity">
    <text evidence="2 12">Belongs to the GHMP kinase family. Homoserine kinase subfamily.</text>
</comment>
<comment type="function">
    <text evidence="12">Catalyzes the ATP-dependent phosphorylation of L-homoserine to L-homoserine phosphate.</text>
</comment>
<dbReference type="Gene3D" id="3.30.70.890">
    <property type="entry name" value="GHMP kinase, C-terminal domain"/>
    <property type="match status" value="1"/>
</dbReference>
<feature type="domain" description="GHMP kinase C-terminal" evidence="14">
    <location>
        <begin position="211"/>
        <end position="278"/>
    </location>
</feature>
<evidence type="ECO:0000256" key="1">
    <source>
        <dbReference type="ARBA" id="ARBA00005015"/>
    </source>
</evidence>
<keyword evidence="10 12" id="KW-0067">ATP-binding</keyword>
<dbReference type="PANTHER" id="PTHR20861">
    <property type="entry name" value="HOMOSERINE/4-DIPHOSPHOCYTIDYL-2-C-METHYL-D-ERYTHRITOL KINASE"/>
    <property type="match status" value="1"/>
</dbReference>
<protein>
    <recommendedName>
        <fullName evidence="4 12">Homoserine kinase</fullName>
        <shortName evidence="12">HK</shortName>
        <shortName evidence="12">HSK</shortName>
        <ecNumber evidence="3 12">2.7.1.39</ecNumber>
    </recommendedName>
</protein>
<sequence>MKTIKAFAPATVANVSCGFDVFGFAVEQPGDEVTLTLKKEPGVVVKKIEGDGGRLPLAPEKNTASVAVLAFLEAIDRKDEGVEIYLKKNLPLGSGMGSSAASAAAALVGINHLLGEPLQRKELLPFAMEAERVACGSAHADNVAPSLLGGFVLIRGYDPLDVVGIPTPEDLYCTLVHPHLELKTEDSRQVLRTSIPLKDAITQWGNIAGLVAGLMKPDFGLIGRSLKDVIAEPVRALLIPGFDEIKEKAVETGALGCGISGSGPTIFALSTERELASRTGKVIQQQFQKLKLESEVYVSKINTRGAKVV</sequence>